<evidence type="ECO:0000256" key="3">
    <source>
        <dbReference type="PROSITE-ProRule" id="PRU00289"/>
    </source>
</evidence>
<dbReference type="AlphaFoldDB" id="A0A1N6SDC8"/>
<evidence type="ECO:0000313" key="6">
    <source>
        <dbReference type="Proteomes" id="UP000186004"/>
    </source>
</evidence>
<evidence type="ECO:0000256" key="1">
    <source>
        <dbReference type="ARBA" id="ARBA00022741"/>
    </source>
</evidence>
<proteinExistence type="predicted"/>
<feature type="domain" description="FtsK" evidence="4">
    <location>
        <begin position="317"/>
        <end position="514"/>
    </location>
</feature>
<organism evidence="5 6">
    <name type="scientific">Micromonospora avicenniae</name>
    <dbReference type="NCBI Taxonomy" id="1198245"/>
    <lineage>
        <taxon>Bacteria</taxon>
        <taxon>Bacillati</taxon>
        <taxon>Actinomycetota</taxon>
        <taxon>Actinomycetes</taxon>
        <taxon>Micromonosporales</taxon>
        <taxon>Micromonosporaceae</taxon>
        <taxon>Micromonospora</taxon>
    </lineage>
</organism>
<evidence type="ECO:0000256" key="2">
    <source>
        <dbReference type="ARBA" id="ARBA00022840"/>
    </source>
</evidence>
<dbReference type="Proteomes" id="UP000186004">
    <property type="component" value="Unassembled WGS sequence"/>
</dbReference>
<keyword evidence="1 3" id="KW-0547">Nucleotide-binding</keyword>
<name>A0A1N6SDC8_9ACTN</name>
<dbReference type="Gene3D" id="3.40.50.300">
    <property type="entry name" value="P-loop containing nucleotide triphosphate hydrolases"/>
    <property type="match status" value="1"/>
</dbReference>
<dbReference type="PANTHER" id="PTHR22683:SF41">
    <property type="entry name" value="DNA TRANSLOCASE FTSK"/>
    <property type="match status" value="1"/>
</dbReference>
<keyword evidence="2 3" id="KW-0067">ATP-binding</keyword>
<dbReference type="GO" id="GO:0003677">
    <property type="term" value="F:DNA binding"/>
    <property type="evidence" value="ECO:0007669"/>
    <property type="project" value="InterPro"/>
</dbReference>
<sequence>MGRLAPAYRQAVAAHHAARAHLDAARHALRAVPVPAAPPGVGELVGRLNEVGAALAGATPTDTAVAIRLGEASTPEGAFPALVPLGGGRHLAIDTDARDPRVAGLLRSLVLRLLAAAPAGEVRVVGIDTAASTATFGPLRPLVDVGVLAPPATTDAEVTALLDAAERHVRTARRAPGGGLLLVVAAGAPPRELARLAALTHAGAQGGVCVLAAGHPPRSAGEPPPSLASTTVVRMTERYAYVGDPPGTPFSDDDGGLAAPVRLDDDPAAASVRALAERLAAAARLADARRFAELLPDRRWAEPAGSGLRTAVGRSGRTPVSVSFDDTTPHWLVGGGDVGATASFLAAVLHGLVARYAPAQLQLYLLGLPDGVSFAEFGPTGHDQSWLPHARAIGIESDREYAVSVLRELRRELRRRATALKRHGVTRFADLPTDPPLPRIVTVFDGFDVLLAGHDGAARESATLLAELVRKGGACGVHLVLAGRGATGVEALGASGAALVGRVALSGAGGVLDPHNQAAEALAAGTAAVNVAGGAAGADTVVRLPDADAAAEALTRLRRELWQARPAGTRPPAVFRGYENARIEEDATYSGLRPGGRRPLALVGRTVDVHVSSALFIMDTTPGRHLGVVGASAAGADLLRAAALSLARQHLPGECRFLIAPLVAGADPVAGETTAALTAAGHRVDQLDATGLRDQLRTLADPAAPAPAGRTFLVAFGMDGASTVLDPADPRTARRGRDDLRAVLRHGPGRGVHLLGWWRGANRLADDVGEADDGHGVACLVTLDVPADELERHLGLRDVAYPPCLDRALLVDRHDRRVRLIVPFARSAHDLAGAD</sequence>
<keyword evidence="6" id="KW-1185">Reference proteome</keyword>
<dbReference type="RefSeq" id="WP_076467772.1">
    <property type="nucleotide sequence ID" value="NZ_FTNF01000002.1"/>
</dbReference>
<dbReference type="PROSITE" id="PS50901">
    <property type="entry name" value="FTSK"/>
    <property type="match status" value="1"/>
</dbReference>
<dbReference type="InterPro" id="IPR050206">
    <property type="entry name" value="FtsK/SpoIIIE/SftA"/>
</dbReference>
<dbReference type="InterPro" id="IPR027417">
    <property type="entry name" value="P-loop_NTPase"/>
</dbReference>
<dbReference type="OrthoDB" id="3217500at2"/>
<accession>A0A1N6SDC8</accession>
<protein>
    <submittedName>
        <fullName evidence="5">FtsK/SpoIIIE family protein</fullName>
    </submittedName>
</protein>
<dbReference type="InterPro" id="IPR002543">
    <property type="entry name" value="FtsK_dom"/>
</dbReference>
<reference evidence="5 6" key="1">
    <citation type="submission" date="2017-01" db="EMBL/GenBank/DDBJ databases">
        <authorList>
            <person name="Mah S.A."/>
            <person name="Swanson W.J."/>
            <person name="Moy G.W."/>
            <person name="Vacquier V.D."/>
        </authorList>
    </citation>
    <scope>NUCLEOTIDE SEQUENCE [LARGE SCALE GENOMIC DNA]</scope>
    <source>
        <strain evidence="5 6">DSM 45758</strain>
    </source>
</reference>
<evidence type="ECO:0000259" key="4">
    <source>
        <dbReference type="PROSITE" id="PS50901"/>
    </source>
</evidence>
<feature type="binding site" evidence="3">
    <location>
        <begin position="335"/>
        <end position="342"/>
    </location>
    <ligand>
        <name>ATP</name>
        <dbReference type="ChEBI" id="CHEBI:30616"/>
    </ligand>
</feature>
<evidence type="ECO:0000313" key="5">
    <source>
        <dbReference type="EMBL" id="SIQ39007.1"/>
    </source>
</evidence>
<dbReference type="GO" id="GO:0005524">
    <property type="term" value="F:ATP binding"/>
    <property type="evidence" value="ECO:0007669"/>
    <property type="project" value="UniProtKB-UniRule"/>
</dbReference>
<dbReference type="EMBL" id="FTNF01000002">
    <property type="protein sequence ID" value="SIQ39007.1"/>
    <property type="molecule type" value="Genomic_DNA"/>
</dbReference>
<dbReference type="STRING" id="1198245.SAMN05444858_102210"/>
<gene>
    <name evidence="5" type="ORF">SAMN05444858_102210</name>
</gene>
<dbReference type="PANTHER" id="PTHR22683">
    <property type="entry name" value="SPORULATION PROTEIN RELATED"/>
    <property type="match status" value="1"/>
</dbReference>